<dbReference type="GO" id="GO:0016301">
    <property type="term" value="F:kinase activity"/>
    <property type="evidence" value="ECO:0007669"/>
    <property type="project" value="UniProtKB-KW"/>
</dbReference>
<keyword evidence="2" id="KW-0418">Kinase</keyword>
<dbReference type="AlphaFoldDB" id="A0A1M6BKD4"/>
<keyword evidence="3" id="KW-1185">Reference proteome</keyword>
<name>A0A1M6BKD4_9FLAO</name>
<dbReference type="GO" id="GO:0006164">
    <property type="term" value="P:purine nucleotide biosynthetic process"/>
    <property type="evidence" value="ECO:0007669"/>
    <property type="project" value="TreeGrafter"/>
</dbReference>
<gene>
    <name evidence="2" type="ORF">SAMN04488096_10292</name>
</gene>
<dbReference type="PANTHER" id="PTHR10210:SF41">
    <property type="entry name" value="RIBOSE-PHOSPHATE PYROPHOSPHOKINASE 1, CHLOROPLASTIC"/>
    <property type="match status" value="1"/>
</dbReference>
<dbReference type="Pfam" id="PF00156">
    <property type="entry name" value="Pribosyltran"/>
    <property type="match status" value="1"/>
</dbReference>
<dbReference type="SUPFAM" id="SSF53271">
    <property type="entry name" value="PRTase-like"/>
    <property type="match status" value="1"/>
</dbReference>
<dbReference type="GO" id="GO:0002189">
    <property type="term" value="C:ribose phosphate diphosphokinase complex"/>
    <property type="evidence" value="ECO:0007669"/>
    <property type="project" value="TreeGrafter"/>
</dbReference>
<dbReference type="STRING" id="579105.SAMN04488096_10292"/>
<evidence type="ECO:0000259" key="1">
    <source>
        <dbReference type="Pfam" id="PF00156"/>
    </source>
</evidence>
<dbReference type="EMBL" id="FQYY01000002">
    <property type="protein sequence ID" value="SHI49048.1"/>
    <property type="molecule type" value="Genomic_DNA"/>
</dbReference>
<evidence type="ECO:0000313" key="3">
    <source>
        <dbReference type="Proteomes" id="UP000184225"/>
    </source>
</evidence>
<reference evidence="2 3" key="1">
    <citation type="submission" date="2016-11" db="EMBL/GenBank/DDBJ databases">
        <authorList>
            <person name="Jaros S."/>
            <person name="Januszkiewicz K."/>
            <person name="Wedrychowicz H."/>
        </authorList>
    </citation>
    <scope>NUCLEOTIDE SEQUENCE [LARGE SCALE GENOMIC DNA]</scope>
    <source>
        <strain evidence="2 3">DSM 21425</strain>
    </source>
</reference>
<dbReference type="Proteomes" id="UP000184225">
    <property type="component" value="Unassembled WGS sequence"/>
</dbReference>
<dbReference type="InterPro" id="IPR000836">
    <property type="entry name" value="PRTase_dom"/>
</dbReference>
<dbReference type="GO" id="GO:0004749">
    <property type="term" value="F:ribose phosphate diphosphokinase activity"/>
    <property type="evidence" value="ECO:0007669"/>
    <property type="project" value="TreeGrafter"/>
</dbReference>
<keyword evidence="2" id="KW-0808">Transferase</keyword>
<evidence type="ECO:0000313" key="2">
    <source>
        <dbReference type="EMBL" id="SHI49048.1"/>
    </source>
</evidence>
<sequence>MMKYEIKDFNDGQIAAKIVESGDLHIKIRGNSYKDLFKVASIKEAWDAENTTNKLGVAQLTIFCLIGQRSDRRFNKGESFDLKVICNFINSMNFDKVYILHPHSPISLALINNSEKISHFSFVEKAFHTIGNPVLVSPDAGAYKTTHEIAEKLNADLVPSNKVRVNGAPIISIQGDVKGKECLIVDDLADGGRTFKFLAEALKKQGATKVNLYVTHGQFNYGFEELKETIDHIYCTNSFKEITSDYVTQYKLEGIL</sequence>
<dbReference type="CDD" id="cd06223">
    <property type="entry name" value="PRTases_typeI"/>
    <property type="match status" value="1"/>
</dbReference>
<accession>A0A1M6BKD4</accession>
<proteinExistence type="predicted"/>
<dbReference type="RefSeq" id="WP_234971595.1">
    <property type="nucleotide sequence ID" value="NZ_FQYY01000002.1"/>
</dbReference>
<dbReference type="GO" id="GO:0006015">
    <property type="term" value="P:5-phosphoribose 1-diphosphate biosynthetic process"/>
    <property type="evidence" value="ECO:0007669"/>
    <property type="project" value="TreeGrafter"/>
</dbReference>
<dbReference type="GO" id="GO:0000287">
    <property type="term" value="F:magnesium ion binding"/>
    <property type="evidence" value="ECO:0007669"/>
    <property type="project" value="InterPro"/>
</dbReference>
<protein>
    <submittedName>
        <fullName evidence="2">Ribose-phosphate pyrophosphokinase</fullName>
    </submittedName>
</protein>
<organism evidence="2 3">
    <name type="scientific">Mesonia phycicola</name>
    <dbReference type="NCBI Taxonomy" id="579105"/>
    <lineage>
        <taxon>Bacteria</taxon>
        <taxon>Pseudomonadati</taxon>
        <taxon>Bacteroidota</taxon>
        <taxon>Flavobacteriia</taxon>
        <taxon>Flavobacteriales</taxon>
        <taxon>Flavobacteriaceae</taxon>
        <taxon>Mesonia</taxon>
    </lineage>
</organism>
<feature type="domain" description="Phosphoribosyltransferase" evidence="1">
    <location>
        <begin position="130"/>
        <end position="225"/>
    </location>
</feature>
<dbReference type="PANTHER" id="PTHR10210">
    <property type="entry name" value="RIBOSE-PHOSPHATE DIPHOSPHOKINASE FAMILY MEMBER"/>
    <property type="match status" value="1"/>
</dbReference>
<dbReference type="GO" id="GO:0005737">
    <property type="term" value="C:cytoplasm"/>
    <property type="evidence" value="ECO:0007669"/>
    <property type="project" value="TreeGrafter"/>
</dbReference>
<dbReference type="InterPro" id="IPR005946">
    <property type="entry name" value="Rib-P_diPkinase"/>
</dbReference>
<dbReference type="InterPro" id="IPR029057">
    <property type="entry name" value="PRTase-like"/>
</dbReference>
<dbReference type="Gene3D" id="3.40.50.2020">
    <property type="match status" value="2"/>
</dbReference>